<comment type="caution">
    <text evidence="1">The sequence shown here is derived from an EMBL/GenBank/DDBJ whole genome shotgun (WGS) entry which is preliminary data.</text>
</comment>
<gene>
    <name evidence="1" type="ORF">ACN38_g11680</name>
</gene>
<sequence>VLYLDYNIHCPSKLYSRGPYRPKVPYNYYPDWAKSNPHNPPLSPTSD</sequence>
<proteinExistence type="predicted"/>
<accession>A0A0M9WAQ7</accession>
<organism evidence="1 2">
    <name type="scientific">Penicillium nordicum</name>
    <dbReference type="NCBI Taxonomy" id="229535"/>
    <lineage>
        <taxon>Eukaryota</taxon>
        <taxon>Fungi</taxon>
        <taxon>Dikarya</taxon>
        <taxon>Ascomycota</taxon>
        <taxon>Pezizomycotina</taxon>
        <taxon>Eurotiomycetes</taxon>
        <taxon>Eurotiomycetidae</taxon>
        <taxon>Eurotiales</taxon>
        <taxon>Aspergillaceae</taxon>
        <taxon>Penicillium</taxon>
    </lineage>
</organism>
<dbReference type="EMBL" id="LHQQ01000314">
    <property type="protein sequence ID" value="KOS37525.1"/>
    <property type="molecule type" value="Genomic_DNA"/>
</dbReference>
<protein>
    <submittedName>
        <fullName evidence="1">Uncharacterized protein</fullName>
    </submittedName>
</protein>
<feature type="non-terminal residue" evidence="1">
    <location>
        <position position="1"/>
    </location>
</feature>
<reference evidence="1 2" key="1">
    <citation type="submission" date="2015-08" db="EMBL/GenBank/DDBJ databases">
        <title>Genome sequencing of Penicillium nordicum.</title>
        <authorList>
            <person name="Nguyen H.D."/>
            <person name="Seifert K.A."/>
        </authorList>
    </citation>
    <scope>NUCLEOTIDE SEQUENCE [LARGE SCALE GENOMIC DNA]</scope>
    <source>
        <strain evidence="1 2">DAOMC 185683</strain>
    </source>
</reference>
<keyword evidence="2" id="KW-1185">Reference proteome</keyword>
<evidence type="ECO:0000313" key="2">
    <source>
        <dbReference type="Proteomes" id="UP000037696"/>
    </source>
</evidence>
<evidence type="ECO:0000313" key="1">
    <source>
        <dbReference type="EMBL" id="KOS37525.1"/>
    </source>
</evidence>
<dbReference type="AlphaFoldDB" id="A0A0M9WAQ7"/>
<name>A0A0M9WAQ7_9EURO</name>
<dbReference type="Proteomes" id="UP000037696">
    <property type="component" value="Unassembled WGS sequence"/>
</dbReference>